<evidence type="ECO:0008006" key="3">
    <source>
        <dbReference type="Google" id="ProtNLM"/>
    </source>
</evidence>
<reference evidence="1 2" key="1">
    <citation type="submission" date="2017-03" db="EMBL/GenBank/DDBJ databases">
        <authorList>
            <person name="Afonso C.L."/>
            <person name="Miller P.J."/>
            <person name="Scott M.A."/>
            <person name="Spackman E."/>
            <person name="Goraichik I."/>
            <person name="Dimitrov K.M."/>
            <person name="Suarez D.L."/>
            <person name="Swayne D.E."/>
        </authorList>
    </citation>
    <scope>NUCLEOTIDE SEQUENCE [LARGE SCALE GENOMIC DNA]</scope>
    <source>
        <strain evidence="1 2">CECT 7066</strain>
    </source>
</reference>
<evidence type="ECO:0000313" key="2">
    <source>
        <dbReference type="Proteomes" id="UP000193870"/>
    </source>
</evidence>
<protein>
    <recommendedName>
        <fullName evidence="3">Glycosyl transferases group 1</fullName>
    </recommendedName>
</protein>
<keyword evidence="2" id="KW-1185">Reference proteome</keyword>
<evidence type="ECO:0000313" key="1">
    <source>
        <dbReference type="EMBL" id="SLN28774.1"/>
    </source>
</evidence>
<name>A0A1Y5RZU5_9RHOB</name>
<dbReference type="EMBL" id="FWFV01000002">
    <property type="protein sequence ID" value="SLN28774.1"/>
    <property type="molecule type" value="Genomic_DNA"/>
</dbReference>
<organism evidence="1 2">
    <name type="scientific">Palleronia marisminoris</name>
    <dbReference type="NCBI Taxonomy" id="315423"/>
    <lineage>
        <taxon>Bacteria</taxon>
        <taxon>Pseudomonadati</taxon>
        <taxon>Pseudomonadota</taxon>
        <taxon>Alphaproteobacteria</taxon>
        <taxon>Rhodobacterales</taxon>
        <taxon>Roseobacteraceae</taxon>
        <taxon>Palleronia</taxon>
    </lineage>
</organism>
<dbReference type="Gene3D" id="3.40.50.2000">
    <property type="entry name" value="Glycogen Phosphorylase B"/>
    <property type="match status" value="1"/>
</dbReference>
<dbReference type="SUPFAM" id="SSF53756">
    <property type="entry name" value="UDP-Glycosyltransferase/glycogen phosphorylase"/>
    <property type="match status" value="1"/>
</dbReference>
<sequence>MRKSIFDALVYIESPSLPGTEKSLSDPAVAQRHVNNFPKYRKRLSRLNLGALQAKPPKQDIAETWVPPNDRPLRCAFVSGNFTFLQNVIEAVTSSGIEARTINWTDLRKKVNDYAPRDGARIAQKYSTRNAIACQKVLPYDNKLHTQILREVAPLDARILEWADIIFVEWATEAAAWFSSWLPLQKRLVVRCHRGEAFTLWTNLINVARVDQFIFIESHIRDLYLMRTAAAEELRSRALVCSNLRTAPKPSSSIRDANSSVYKICMGVNGTPYKDPLFALQVLREIRKTDRRYELHLIGSPLGAATPHLWAESHWKRYLRDFAALRSELSNSVREYGHISDPSIHFIDMGHVLSCSLSEGSHEFVAEAMLQGCIPYVRRWPLHIAFKGAERTYPSAHHFSSPREAAVLIMRNSTRFEEVSATYAKDAEEVYFSASSATDTINAITGSSASHD</sequence>
<gene>
    <name evidence="1" type="ORF">PAM7066_01149</name>
</gene>
<dbReference type="STRING" id="315423.SAMN04488020_102131"/>
<dbReference type="AlphaFoldDB" id="A0A1Y5RZU5"/>
<accession>A0A1Y5RZU5</accession>
<dbReference type="Proteomes" id="UP000193870">
    <property type="component" value="Unassembled WGS sequence"/>
</dbReference>
<proteinExistence type="predicted"/>